<sequence length="79" mass="8845">MVSGLSGLPFLGMGKEVCPWGADPPQGGRRDVPPVSEPVGREHRNGKDLPNGRGTHEVEPRVWQSPLYIKKERERRKEC</sequence>
<dbReference type="STRING" id="762968.HMPREF9441_00601"/>
<evidence type="ECO:0000313" key="2">
    <source>
        <dbReference type="EMBL" id="EHH01577.1"/>
    </source>
</evidence>
<dbReference type="EMBL" id="AFFY01000006">
    <property type="protein sequence ID" value="EHH01577.1"/>
    <property type="molecule type" value="Genomic_DNA"/>
</dbReference>
<evidence type="ECO:0000256" key="1">
    <source>
        <dbReference type="SAM" id="MobiDB-lite"/>
    </source>
</evidence>
<accession>G5SMM5</accession>
<dbReference type="HOGENOM" id="CLU_2602832_0_0_10"/>
<reference evidence="2 3" key="1">
    <citation type="submission" date="2011-03" db="EMBL/GenBank/DDBJ databases">
        <authorList>
            <person name="Weinstock G."/>
            <person name="Sodergren E."/>
            <person name="Clifton S."/>
            <person name="Fulton L."/>
            <person name="Fulton B."/>
            <person name="Courtney L."/>
            <person name="Fronick C."/>
            <person name="Harrison M."/>
            <person name="Strong C."/>
            <person name="Farmer C."/>
            <person name="Delahaunty K."/>
            <person name="Markovic C."/>
            <person name="Hall O."/>
            <person name="Minx P."/>
            <person name="Tomlinson C."/>
            <person name="Mitreva M."/>
            <person name="Hou S."/>
            <person name="Chen J."/>
            <person name="Wollam A."/>
            <person name="Pepin K.H."/>
            <person name="Johnson M."/>
            <person name="Bhonagiri V."/>
            <person name="Zhang X."/>
            <person name="Suruliraj S."/>
            <person name="Warren W."/>
            <person name="Chinwalla A."/>
            <person name="Mardis E.R."/>
            <person name="Wilson R.K."/>
        </authorList>
    </citation>
    <scope>NUCLEOTIDE SEQUENCE [LARGE SCALE GENOMIC DNA]</scope>
    <source>
        <strain evidence="2 3">YIT 11840</strain>
    </source>
</reference>
<keyword evidence="3" id="KW-1185">Reference proteome</keyword>
<organism evidence="2 3">
    <name type="scientific">Paraprevotella clara YIT 11840</name>
    <dbReference type="NCBI Taxonomy" id="762968"/>
    <lineage>
        <taxon>Bacteria</taxon>
        <taxon>Pseudomonadati</taxon>
        <taxon>Bacteroidota</taxon>
        <taxon>Bacteroidia</taxon>
        <taxon>Bacteroidales</taxon>
        <taxon>Prevotellaceae</taxon>
        <taxon>Paraprevotella</taxon>
    </lineage>
</organism>
<dbReference type="Proteomes" id="UP000003598">
    <property type="component" value="Unassembled WGS sequence"/>
</dbReference>
<name>G5SMM5_9BACT</name>
<evidence type="ECO:0000313" key="3">
    <source>
        <dbReference type="Proteomes" id="UP000003598"/>
    </source>
</evidence>
<dbReference type="AlphaFoldDB" id="G5SMM5"/>
<proteinExistence type="predicted"/>
<feature type="region of interest" description="Disordered" evidence="1">
    <location>
        <begin position="19"/>
        <end position="62"/>
    </location>
</feature>
<protein>
    <submittedName>
        <fullName evidence="2">Uncharacterized protein</fullName>
    </submittedName>
</protein>
<gene>
    <name evidence="2" type="ORF">HMPREF9441_00601</name>
</gene>
<comment type="caution">
    <text evidence="2">The sequence shown here is derived from an EMBL/GenBank/DDBJ whole genome shotgun (WGS) entry which is preliminary data.</text>
</comment>